<accession>A0A8H7RMX3</accession>
<dbReference type="SUPFAM" id="SSF56104">
    <property type="entry name" value="SAICAR synthase-like"/>
    <property type="match status" value="1"/>
</dbReference>
<dbReference type="PANTHER" id="PTHR12400:SF103">
    <property type="entry name" value="INOSITOL POLYPHOSPHATE MULTIKINASE"/>
    <property type="match status" value="1"/>
</dbReference>
<evidence type="ECO:0000313" key="5">
    <source>
        <dbReference type="EMBL" id="KAG2212611.1"/>
    </source>
</evidence>
<comment type="similarity">
    <text evidence="1 4">Belongs to the inositol phosphokinase (IPK) family.</text>
</comment>
<keyword evidence="2 4" id="KW-0808">Transferase</keyword>
<dbReference type="InterPro" id="IPR005522">
    <property type="entry name" value="IPK"/>
</dbReference>
<keyword evidence="6" id="KW-1185">Reference proteome</keyword>
<dbReference type="GO" id="GO:0008440">
    <property type="term" value="F:inositol-1,4,5-trisphosphate 3-kinase activity"/>
    <property type="evidence" value="ECO:0007669"/>
    <property type="project" value="TreeGrafter"/>
</dbReference>
<organism evidence="5 6">
    <name type="scientific">Mucor saturninus</name>
    <dbReference type="NCBI Taxonomy" id="64648"/>
    <lineage>
        <taxon>Eukaryota</taxon>
        <taxon>Fungi</taxon>
        <taxon>Fungi incertae sedis</taxon>
        <taxon>Mucoromycota</taxon>
        <taxon>Mucoromycotina</taxon>
        <taxon>Mucoromycetes</taxon>
        <taxon>Mucorales</taxon>
        <taxon>Mucorineae</taxon>
        <taxon>Mucoraceae</taxon>
        <taxon>Mucor</taxon>
    </lineage>
</organism>
<evidence type="ECO:0000256" key="2">
    <source>
        <dbReference type="ARBA" id="ARBA00022679"/>
    </source>
</evidence>
<gene>
    <name evidence="5" type="ORF">INT47_000587</name>
</gene>
<dbReference type="PANTHER" id="PTHR12400">
    <property type="entry name" value="INOSITOL POLYPHOSPHATE KINASE"/>
    <property type="match status" value="1"/>
</dbReference>
<dbReference type="InterPro" id="IPR038286">
    <property type="entry name" value="IPK_sf"/>
</dbReference>
<evidence type="ECO:0000256" key="3">
    <source>
        <dbReference type="ARBA" id="ARBA00022777"/>
    </source>
</evidence>
<evidence type="ECO:0000256" key="4">
    <source>
        <dbReference type="RuleBase" id="RU363090"/>
    </source>
</evidence>
<keyword evidence="3 4" id="KW-0418">Kinase</keyword>
<protein>
    <recommendedName>
        <fullName evidence="4">Kinase</fullName>
        <ecNumber evidence="4">2.7.-.-</ecNumber>
    </recommendedName>
</protein>
<sequence>MMEECNLVHFDQQVAGHDKLMLMSTNDLIVVKPCKKRELDFYQDALNFPDFQDFIPECYGTVRAATEKDLKLLDKSELDDGTVKLDNNQTSDHILFQSKIITFRQKFKPHFNIPNLICSQNLCLENVLHGFTKPCILDLKMGSLLYDQDATEEKRKRMINHSVTTTSSTLGLRFSGLKVYNSVQRRYATFEKKYGQSRTAENIIDALLGFLFPVSIYASNAEKDAKYITDKTDQDDVKKEKIPTKYSKWVIECFIDTIKEIRESIIEHPNLQLIGSSLLFIYEGDRAAADSTWKQMLEEDDIPENKELKADDDDLSPKMCDIRLIDFAHSDWHADRKDQDPELVKGFDNIIALLEDCLKRQRQEKL</sequence>
<dbReference type="GO" id="GO:0005634">
    <property type="term" value="C:nucleus"/>
    <property type="evidence" value="ECO:0007669"/>
    <property type="project" value="TreeGrafter"/>
</dbReference>
<dbReference type="AlphaFoldDB" id="A0A8H7RMX3"/>
<dbReference type="GO" id="GO:0000824">
    <property type="term" value="F:inositol-1,4,5,6-tetrakisphosphate 3-kinase activity"/>
    <property type="evidence" value="ECO:0007669"/>
    <property type="project" value="TreeGrafter"/>
</dbReference>
<dbReference type="GO" id="GO:0032958">
    <property type="term" value="P:inositol phosphate biosynthetic process"/>
    <property type="evidence" value="ECO:0007669"/>
    <property type="project" value="InterPro"/>
</dbReference>
<dbReference type="Proteomes" id="UP000603453">
    <property type="component" value="Unassembled WGS sequence"/>
</dbReference>
<dbReference type="EMBL" id="JAEPRD010000005">
    <property type="protein sequence ID" value="KAG2212611.1"/>
    <property type="molecule type" value="Genomic_DNA"/>
</dbReference>
<evidence type="ECO:0000313" key="6">
    <source>
        <dbReference type="Proteomes" id="UP000603453"/>
    </source>
</evidence>
<dbReference type="Gene3D" id="3.30.470.160">
    <property type="entry name" value="Inositol polyphosphate kinase"/>
    <property type="match status" value="1"/>
</dbReference>
<dbReference type="Pfam" id="PF03770">
    <property type="entry name" value="IPK"/>
    <property type="match status" value="1"/>
</dbReference>
<comment type="caution">
    <text evidence="5">The sequence shown here is derived from an EMBL/GenBank/DDBJ whole genome shotgun (WGS) entry which is preliminary data.</text>
</comment>
<dbReference type="GO" id="GO:0005737">
    <property type="term" value="C:cytoplasm"/>
    <property type="evidence" value="ECO:0007669"/>
    <property type="project" value="TreeGrafter"/>
</dbReference>
<dbReference type="OrthoDB" id="338650at2759"/>
<dbReference type="EC" id="2.7.-.-" evidence="4"/>
<evidence type="ECO:0000256" key="1">
    <source>
        <dbReference type="ARBA" id="ARBA00007374"/>
    </source>
</evidence>
<dbReference type="GO" id="GO:0046854">
    <property type="term" value="P:phosphatidylinositol phosphate biosynthetic process"/>
    <property type="evidence" value="ECO:0007669"/>
    <property type="project" value="TreeGrafter"/>
</dbReference>
<name>A0A8H7RMX3_9FUNG</name>
<proteinExistence type="inferred from homology"/>
<reference evidence="5" key="1">
    <citation type="submission" date="2020-12" db="EMBL/GenBank/DDBJ databases">
        <title>Metabolic potential, ecology and presence of endohyphal bacteria is reflected in genomic diversity of Mucoromycotina.</title>
        <authorList>
            <person name="Muszewska A."/>
            <person name="Okrasinska A."/>
            <person name="Steczkiewicz K."/>
            <person name="Drgas O."/>
            <person name="Orlowska M."/>
            <person name="Perlinska-Lenart U."/>
            <person name="Aleksandrzak-Piekarczyk T."/>
            <person name="Szatraj K."/>
            <person name="Zielenkiewicz U."/>
            <person name="Pilsyk S."/>
            <person name="Malc E."/>
            <person name="Mieczkowski P."/>
            <person name="Kruszewska J.S."/>
            <person name="Biernat P."/>
            <person name="Pawlowska J."/>
        </authorList>
    </citation>
    <scope>NUCLEOTIDE SEQUENCE</scope>
    <source>
        <strain evidence="5">WA0000017839</strain>
    </source>
</reference>